<comment type="caution">
    <text evidence="1">The sequence shown here is derived from an EMBL/GenBank/DDBJ whole genome shotgun (WGS) entry which is preliminary data.</text>
</comment>
<sequence length="242" mass="27425">MPRDLLQAMREIFLHEQVTGLRCLAVRQEQPGKSRPIGQFLFTEGCPEQLRARDRKTALRINDCRLQQRGEASGFTFIARPMLAGIVVSLTPGIHRACADDRRLRATRRDRLFIVWQLLSGLPQPEQNRVAALCVRDHPDRVAADAAEVRIGHGDHRTHRNRSLDRVTALAEDFGACFARKRVRARHHSGPRLRQPRIVGSRGWRQWASRHAPSAVCFQRLLGKPCHCLILSVAGPLTTRLP</sequence>
<name>A0A090N7L4_AFIFE</name>
<dbReference type="AlphaFoldDB" id="A0A090N7L4"/>
<reference evidence="1 2" key="1">
    <citation type="journal article" date="2014" name="Genome Announc.">
        <title>Genome Sequence of Afipia felis Strain 76713, Isolated in Hospital Water Using an Amoeba Co-Culture Procedure.</title>
        <authorList>
            <person name="Benamar S."/>
            <person name="La Scola B."/>
            <person name="Croce O."/>
        </authorList>
    </citation>
    <scope>NUCLEOTIDE SEQUENCE [LARGE SCALE GENOMIC DNA]</scope>
    <source>
        <strain evidence="1 2">76713</strain>
    </source>
</reference>
<evidence type="ECO:0000313" key="2">
    <source>
        <dbReference type="Proteomes" id="UP000035762"/>
    </source>
</evidence>
<accession>A0A090N7L4</accession>
<protein>
    <submittedName>
        <fullName evidence="1">Uncharacterized protein</fullName>
    </submittedName>
</protein>
<dbReference type="EMBL" id="CCAZ020000001">
    <property type="protein sequence ID" value="CEG08808.1"/>
    <property type="molecule type" value="Genomic_DNA"/>
</dbReference>
<proteinExistence type="predicted"/>
<dbReference type="Proteomes" id="UP000035762">
    <property type="component" value="Unassembled WGS sequence"/>
</dbReference>
<organism evidence="1 2">
    <name type="scientific">Afipia felis</name>
    <name type="common">Cat scratch disease bacillus</name>
    <dbReference type="NCBI Taxonomy" id="1035"/>
    <lineage>
        <taxon>Bacteria</taxon>
        <taxon>Pseudomonadati</taxon>
        <taxon>Pseudomonadota</taxon>
        <taxon>Alphaproteobacteria</taxon>
        <taxon>Hyphomicrobiales</taxon>
        <taxon>Nitrobacteraceae</taxon>
        <taxon>Afipia</taxon>
    </lineage>
</organism>
<keyword evidence="2" id="KW-1185">Reference proteome</keyword>
<evidence type="ECO:0000313" key="1">
    <source>
        <dbReference type="EMBL" id="CEG08808.1"/>
    </source>
</evidence>
<gene>
    <name evidence="1" type="ORF">BN961_02227</name>
</gene>